<dbReference type="RefSeq" id="WP_344994249.1">
    <property type="nucleotide sequence ID" value="NZ_BAABFR010000023.1"/>
</dbReference>
<evidence type="ECO:0000313" key="1">
    <source>
        <dbReference type="EMBL" id="GAA4390686.1"/>
    </source>
</evidence>
<evidence type="ECO:0008006" key="3">
    <source>
        <dbReference type="Google" id="ProtNLM"/>
    </source>
</evidence>
<name>A0ABP8JGZ7_9ACTN</name>
<comment type="caution">
    <text evidence="1">The sequence shown here is derived from an EMBL/GenBank/DDBJ whole genome shotgun (WGS) entry which is preliminary data.</text>
</comment>
<proteinExistence type="predicted"/>
<sequence>MESVIFPGDRVKLLHESDTYGTVWSVPTGDTVAVRLDDGRAVHVDTSEVAHLR</sequence>
<dbReference type="EMBL" id="BAABFR010000023">
    <property type="protein sequence ID" value="GAA4390686.1"/>
    <property type="molecule type" value="Genomic_DNA"/>
</dbReference>
<keyword evidence="2" id="KW-1185">Reference proteome</keyword>
<reference evidence="2" key="1">
    <citation type="journal article" date="2019" name="Int. J. Syst. Evol. Microbiol.">
        <title>The Global Catalogue of Microorganisms (GCM) 10K type strain sequencing project: providing services to taxonomists for standard genome sequencing and annotation.</title>
        <authorList>
            <consortium name="The Broad Institute Genomics Platform"/>
            <consortium name="The Broad Institute Genome Sequencing Center for Infectious Disease"/>
            <person name="Wu L."/>
            <person name="Ma J."/>
        </authorList>
    </citation>
    <scope>NUCLEOTIDE SEQUENCE [LARGE SCALE GENOMIC DNA]</scope>
    <source>
        <strain evidence="2">JCM 17688</strain>
    </source>
</reference>
<organism evidence="1 2">
    <name type="scientific">Tsukamurella soli</name>
    <dbReference type="NCBI Taxonomy" id="644556"/>
    <lineage>
        <taxon>Bacteria</taxon>
        <taxon>Bacillati</taxon>
        <taxon>Actinomycetota</taxon>
        <taxon>Actinomycetes</taxon>
        <taxon>Mycobacteriales</taxon>
        <taxon>Tsukamurellaceae</taxon>
        <taxon>Tsukamurella</taxon>
    </lineage>
</organism>
<evidence type="ECO:0000313" key="2">
    <source>
        <dbReference type="Proteomes" id="UP001500635"/>
    </source>
</evidence>
<gene>
    <name evidence="1" type="ORF">GCM10023147_18830</name>
</gene>
<accession>A0ABP8JGZ7</accession>
<protein>
    <recommendedName>
        <fullName evidence="3">DUF1918 domain-containing protein</fullName>
    </recommendedName>
</protein>
<dbReference type="Proteomes" id="UP001500635">
    <property type="component" value="Unassembled WGS sequence"/>
</dbReference>